<comment type="caution">
    <text evidence="2">The sequence shown here is derived from an EMBL/GenBank/DDBJ whole genome shotgun (WGS) entry which is preliminary data.</text>
</comment>
<evidence type="ECO:0000313" key="2">
    <source>
        <dbReference type="EMBL" id="GAA6167389.1"/>
    </source>
</evidence>
<dbReference type="EMBL" id="BAABWN010000003">
    <property type="protein sequence ID" value="GAA6167389.1"/>
    <property type="molecule type" value="Genomic_DNA"/>
</dbReference>
<protein>
    <submittedName>
        <fullName evidence="2">Uncharacterized protein</fullName>
    </submittedName>
</protein>
<keyword evidence="3" id="KW-1185">Reference proteome</keyword>
<sequence length="111" mass="12105">MNTLTLLFAEAALCVAVSIALILLIKPPLKAILTDTCGTVERANFWVMFTQLMLVISPLMVVVYYAPTTAYEHINLADELRQAVFRILLGGFIALAVIGRVIGKSIKADNP</sequence>
<proteinExistence type="predicted"/>
<keyword evidence="1" id="KW-0812">Transmembrane</keyword>
<organism evidence="2 3">
    <name type="scientific">Sessilibacter corallicola</name>
    <dbReference type="NCBI Taxonomy" id="2904075"/>
    <lineage>
        <taxon>Bacteria</taxon>
        <taxon>Pseudomonadati</taxon>
        <taxon>Pseudomonadota</taxon>
        <taxon>Gammaproteobacteria</taxon>
        <taxon>Cellvibrionales</taxon>
        <taxon>Cellvibrionaceae</taxon>
        <taxon>Sessilibacter</taxon>
    </lineage>
</organism>
<dbReference type="Proteomes" id="UP001465153">
    <property type="component" value="Unassembled WGS sequence"/>
</dbReference>
<name>A0ABQ0A6W3_9GAMM</name>
<feature type="transmembrane region" description="Helical" evidence="1">
    <location>
        <begin position="85"/>
        <end position="103"/>
    </location>
</feature>
<evidence type="ECO:0000313" key="3">
    <source>
        <dbReference type="Proteomes" id="UP001465153"/>
    </source>
</evidence>
<evidence type="ECO:0000256" key="1">
    <source>
        <dbReference type="SAM" id="Phobius"/>
    </source>
</evidence>
<accession>A0ABQ0A6W3</accession>
<keyword evidence="1" id="KW-0472">Membrane</keyword>
<dbReference type="RefSeq" id="WP_353302043.1">
    <property type="nucleotide sequence ID" value="NZ_BAABWN010000003.1"/>
</dbReference>
<reference evidence="2 3" key="1">
    <citation type="submission" date="2024-04" db="EMBL/GenBank/DDBJ databases">
        <title>Draft genome sequence of Sessilibacter corallicola NBRC 116591.</title>
        <authorList>
            <person name="Miyakawa T."/>
            <person name="Kusuya Y."/>
            <person name="Miura T."/>
        </authorList>
    </citation>
    <scope>NUCLEOTIDE SEQUENCE [LARGE SCALE GENOMIC DNA]</scope>
    <source>
        <strain evidence="2 3">KU-00831-HH</strain>
    </source>
</reference>
<keyword evidence="1" id="KW-1133">Transmembrane helix</keyword>
<feature type="transmembrane region" description="Helical" evidence="1">
    <location>
        <begin position="6"/>
        <end position="25"/>
    </location>
</feature>
<gene>
    <name evidence="2" type="ORF">NBRC116591_11990</name>
</gene>
<feature type="transmembrane region" description="Helical" evidence="1">
    <location>
        <begin position="45"/>
        <end position="65"/>
    </location>
</feature>